<evidence type="ECO:0000313" key="1">
    <source>
        <dbReference type="EMBL" id="ETW06970.1"/>
    </source>
</evidence>
<protein>
    <submittedName>
        <fullName evidence="1">Uncharacterized protein</fullName>
    </submittedName>
</protein>
<dbReference type="RefSeq" id="XP_008865045.1">
    <property type="nucleotide sequence ID" value="XM_008866823.1"/>
</dbReference>
<name>A0A024ULC8_9STRA</name>
<dbReference type="OrthoDB" id="10487661at2759"/>
<gene>
    <name evidence="1" type="ORF">H310_03073</name>
</gene>
<proteinExistence type="predicted"/>
<reference evidence="1" key="1">
    <citation type="submission" date="2013-12" db="EMBL/GenBank/DDBJ databases">
        <title>The Genome Sequence of Aphanomyces invadans NJM9701.</title>
        <authorList>
            <consortium name="The Broad Institute Genomics Platform"/>
            <person name="Russ C."/>
            <person name="Tyler B."/>
            <person name="van West P."/>
            <person name="Dieguez-Uribeondo J."/>
            <person name="Young S.K."/>
            <person name="Zeng Q."/>
            <person name="Gargeya S."/>
            <person name="Fitzgerald M."/>
            <person name="Abouelleil A."/>
            <person name="Alvarado L."/>
            <person name="Chapman S.B."/>
            <person name="Gainer-Dewar J."/>
            <person name="Goldberg J."/>
            <person name="Griggs A."/>
            <person name="Gujja S."/>
            <person name="Hansen M."/>
            <person name="Howarth C."/>
            <person name="Imamovic A."/>
            <person name="Ireland A."/>
            <person name="Larimer J."/>
            <person name="McCowan C."/>
            <person name="Murphy C."/>
            <person name="Pearson M."/>
            <person name="Poon T.W."/>
            <person name="Priest M."/>
            <person name="Roberts A."/>
            <person name="Saif S."/>
            <person name="Shea T."/>
            <person name="Sykes S."/>
            <person name="Wortman J."/>
            <person name="Nusbaum C."/>
            <person name="Birren B."/>
        </authorList>
    </citation>
    <scope>NUCLEOTIDE SEQUENCE [LARGE SCALE GENOMIC DNA]</scope>
    <source>
        <strain evidence="1">NJM9701</strain>
    </source>
</reference>
<dbReference type="GeneID" id="20080123"/>
<dbReference type="AlphaFoldDB" id="A0A024ULC8"/>
<dbReference type="EMBL" id="KI913955">
    <property type="protein sequence ID" value="ETW06970.1"/>
    <property type="molecule type" value="Genomic_DNA"/>
</dbReference>
<accession>A0A024ULC8</accession>
<sequence>MVKLDGMTSAELRRVLAAEVEDARCIDELAQALEAVALGDEESDDMITVLGEAGIDPTSVEDDE</sequence>
<dbReference type="VEuPathDB" id="FungiDB:H310_03073"/>
<organism evidence="1">
    <name type="scientific">Aphanomyces invadans</name>
    <dbReference type="NCBI Taxonomy" id="157072"/>
    <lineage>
        <taxon>Eukaryota</taxon>
        <taxon>Sar</taxon>
        <taxon>Stramenopiles</taxon>
        <taxon>Oomycota</taxon>
        <taxon>Saprolegniomycetes</taxon>
        <taxon>Saprolegniales</taxon>
        <taxon>Verrucalvaceae</taxon>
        <taxon>Aphanomyces</taxon>
    </lineage>
</organism>